<accession>A0A8H5I1F4</accession>
<organism evidence="1 2">
    <name type="scientific">Collybiopsis confluens</name>
    <dbReference type="NCBI Taxonomy" id="2823264"/>
    <lineage>
        <taxon>Eukaryota</taxon>
        <taxon>Fungi</taxon>
        <taxon>Dikarya</taxon>
        <taxon>Basidiomycota</taxon>
        <taxon>Agaricomycotina</taxon>
        <taxon>Agaricomycetes</taxon>
        <taxon>Agaricomycetidae</taxon>
        <taxon>Agaricales</taxon>
        <taxon>Marasmiineae</taxon>
        <taxon>Omphalotaceae</taxon>
        <taxon>Collybiopsis</taxon>
    </lineage>
</organism>
<dbReference type="OrthoDB" id="2821699at2759"/>
<dbReference type="EMBL" id="JAACJN010000003">
    <property type="protein sequence ID" value="KAF5393015.1"/>
    <property type="molecule type" value="Genomic_DNA"/>
</dbReference>
<dbReference type="AlphaFoldDB" id="A0A8H5I1F4"/>
<evidence type="ECO:0000313" key="1">
    <source>
        <dbReference type="EMBL" id="KAF5393015.1"/>
    </source>
</evidence>
<comment type="caution">
    <text evidence="1">The sequence shown here is derived from an EMBL/GenBank/DDBJ whole genome shotgun (WGS) entry which is preliminary data.</text>
</comment>
<reference evidence="1 2" key="1">
    <citation type="journal article" date="2020" name="ISME J.">
        <title>Uncovering the hidden diversity of litter-decomposition mechanisms in mushroom-forming fungi.</title>
        <authorList>
            <person name="Floudas D."/>
            <person name="Bentzer J."/>
            <person name="Ahren D."/>
            <person name="Johansson T."/>
            <person name="Persson P."/>
            <person name="Tunlid A."/>
        </authorList>
    </citation>
    <scope>NUCLEOTIDE SEQUENCE [LARGE SCALE GENOMIC DNA]</scope>
    <source>
        <strain evidence="1 2">CBS 406.79</strain>
    </source>
</reference>
<evidence type="ECO:0008006" key="3">
    <source>
        <dbReference type="Google" id="ProtNLM"/>
    </source>
</evidence>
<sequence length="421" mass="47402">MTTMSKRGERAFPNEIFALIIDTLHDDHTSLQNTALVSRCFATLCQAIIFRQIKLRANPNLGYISFIKRIHRFAALLRSNPSSYSIGEFVKTLTFDTYRLDHWPQEILDDLSFILHNLRSLTVIRMELTVLLSKSHSFIRRDIIDTGHTNHLKELVISDIDSLEALENLCRTVSCLTVLEVFAILVCYNFPITDLTLILPSSVKVAVFGRIPLAVLRVIASGMTSHPPNLDKLYLELPVRVFDQANPERPEAEVFHSICRAIGPHANVILGVNGSVSGLKESVVGDIKNCFRELAVPRVTLACSVEGQRLTFAASLVAGLPRSVRQIRIDFDVGISYWPDRGDWTELDAALVKRREIGLLDQVVFTRSTREIPPFTNRELYERLDARAERTVLPCVPASKCAGFVEEDRNVGYLYHGLSIM</sequence>
<proteinExistence type="predicted"/>
<keyword evidence="2" id="KW-1185">Reference proteome</keyword>
<evidence type="ECO:0000313" key="2">
    <source>
        <dbReference type="Proteomes" id="UP000518752"/>
    </source>
</evidence>
<dbReference type="Proteomes" id="UP000518752">
    <property type="component" value="Unassembled WGS sequence"/>
</dbReference>
<protein>
    <recommendedName>
        <fullName evidence="3">F-box domain-containing protein</fullName>
    </recommendedName>
</protein>
<gene>
    <name evidence="1" type="ORF">D9757_001135</name>
</gene>
<name>A0A8H5I1F4_9AGAR</name>